<evidence type="ECO:0000256" key="3">
    <source>
        <dbReference type="ARBA" id="ARBA00022475"/>
    </source>
</evidence>
<comment type="subcellular location">
    <subcellularLocation>
        <location evidence="1">Cell membrane</location>
        <topology evidence="1">Multi-pass membrane protein</topology>
    </subcellularLocation>
</comment>
<dbReference type="RefSeq" id="WP_157323437.1">
    <property type="nucleotide sequence ID" value="NZ_BMFX01000004.1"/>
</dbReference>
<evidence type="ECO:0000256" key="7">
    <source>
        <dbReference type="SAM" id="Phobius"/>
    </source>
</evidence>
<dbReference type="OrthoDB" id="9813426at2"/>
<evidence type="ECO:0000313" key="10">
    <source>
        <dbReference type="Proteomes" id="UP000460157"/>
    </source>
</evidence>
<feature type="domain" description="VTT" evidence="8">
    <location>
        <begin position="29"/>
        <end position="155"/>
    </location>
</feature>
<organism evidence="9 10">
    <name type="scientific">Nesterenkonia alkaliphila</name>
    <dbReference type="NCBI Taxonomy" id="1463631"/>
    <lineage>
        <taxon>Bacteria</taxon>
        <taxon>Bacillati</taxon>
        <taxon>Actinomycetota</taxon>
        <taxon>Actinomycetes</taxon>
        <taxon>Micrococcales</taxon>
        <taxon>Micrococcaceae</taxon>
        <taxon>Nesterenkonia</taxon>
    </lineage>
</organism>
<evidence type="ECO:0000256" key="1">
    <source>
        <dbReference type="ARBA" id="ARBA00004651"/>
    </source>
</evidence>
<keyword evidence="10" id="KW-1185">Reference proteome</keyword>
<dbReference type="InterPro" id="IPR032816">
    <property type="entry name" value="VTT_dom"/>
</dbReference>
<dbReference type="PANTHER" id="PTHR42709:SF6">
    <property type="entry name" value="UNDECAPRENYL PHOSPHATE TRANSPORTER A"/>
    <property type="match status" value="1"/>
</dbReference>
<protein>
    <recommendedName>
        <fullName evidence="8">VTT domain-containing protein</fullName>
    </recommendedName>
</protein>
<keyword evidence="3" id="KW-1003">Cell membrane</keyword>
<dbReference type="PANTHER" id="PTHR42709">
    <property type="entry name" value="ALKALINE PHOSPHATASE LIKE PROTEIN"/>
    <property type="match status" value="1"/>
</dbReference>
<evidence type="ECO:0000256" key="2">
    <source>
        <dbReference type="ARBA" id="ARBA00010792"/>
    </source>
</evidence>
<sequence>MTELLEGWGIWYLPLQALFVALTALVPPFPSEIMVIASGAFASTGELSLFSVMVATTVGCLAGDLVLYALFRHQLIRVLYRWRWGRRMHRGMLRASIRAGSATTLVGLLLIRWIPGGRAASMATAGIMRLPGPQVSVLLVLGALIWSGWLVGLGYITGTTTGAPPWVSTLIALVIGTLVGLTIAALAARRRRREAA</sequence>
<proteinExistence type="inferred from homology"/>
<dbReference type="AlphaFoldDB" id="A0A7K1UJ28"/>
<evidence type="ECO:0000259" key="8">
    <source>
        <dbReference type="Pfam" id="PF09335"/>
    </source>
</evidence>
<feature type="transmembrane region" description="Helical" evidence="7">
    <location>
        <begin position="168"/>
        <end position="188"/>
    </location>
</feature>
<dbReference type="GO" id="GO:0005886">
    <property type="term" value="C:plasma membrane"/>
    <property type="evidence" value="ECO:0007669"/>
    <property type="project" value="UniProtKB-SubCell"/>
</dbReference>
<feature type="transmembrane region" description="Helical" evidence="7">
    <location>
        <begin position="12"/>
        <end position="37"/>
    </location>
</feature>
<evidence type="ECO:0000313" key="9">
    <source>
        <dbReference type="EMBL" id="MVT26469.1"/>
    </source>
</evidence>
<evidence type="ECO:0000256" key="4">
    <source>
        <dbReference type="ARBA" id="ARBA00022692"/>
    </source>
</evidence>
<dbReference type="Proteomes" id="UP000460157">
    <property type="component" value="Unassembled WGS sequence"/>
</dbReference>
<gene>
    <name evidence="9" type="ORF">GNZ21_08900</name>
</gene>
<reference evidence="9 10" key="1">
    <citation type="submission" date="2019-12" db="EMBL/GenBank/DDBJ databases">
        <title>Nesterenkonia muleiensis sp. nov., a novel actinobacterium isolated from sap of Populus euphratica.</title>
        <authorList>
            <person name="Wang R."/>
        </authorList>
    </citation>
    <scope>NUCLEOTIDE SEQUENCE [LARGE SCALE GENOMIC DNA]</scope>
    <source>
        <strain evidence="9 10">F10</strain>
    </source>
</reference>
<keyword evidence="6 7" id="KW-0472">Membrane</keyword>
<feature type="transmembrane region" description="Helical" evidence="7">
    <location>
        <begin position="135"/>
        <end position="156"/>
    </location>
</feature>
<dbReference type="Pfam" id="PF09335">
    <property type="entry name" value="VTT_dom"/>
    <property type="match status" value="1"/>
</dbReference>
<name>A0A7K1UJ28_9MICC</name>
<dbReference type="InterPro" id="IPR051311">
    <property type="entry name" value="DedA_domain"/>
</dbReference>
<keyword evidence="5 7" id="KW-1133">Transmembrane helix</keyword>
<dbReference type="EMBL" id="WRPM01000065">
    <property type="protein sequence ID" value="MVT26469.1"/>
    <property type="molecule type" value="Genomic_DNA"/>
</dbReference>
<evidence type="ECO:0000256" key="5">
    <source>
        <dbReference type="ARBA" id="ARBA00022989"/>
    </source>
</evidence>
<comment type="caution">
    <text evidence="9">The sequence shown here is derived from an EMBL/GenBank/DDBJ whole genome shotgun (WGS) entry which is preliminary data.</text>
</comment>
<comment type="similarity">
    <text evidence="2">Belongs to the DedA family.</text>
</comment>
<keyword evidence="4 7" id="KW-0812">Transmembrane</keyword>
<accession>A0A7K1UJ28</accession>
<feature type="transmembrane region" description="Helical" evidence="7">
    <location>
        <begin position="49"/>
        <end position="71"/>
    </location>
</feature>
<evidence type="ECO:0000256" key="6">
    <source>
        <dbReference type="ARBA" id="ARBA00023136"/>
    </source>
</evidence>